<dbReference type="GO" id="GO:0016491">
    <property type="term" value="F:oxidoreductase activity"/>
    <property type="evidence" value="ECO:0007669"/>
    <property type="project" value="UniProtKB-KW"/>
</dbReference>
<protein>
    <submittedName>
        <fullName evidence="1">Rieske 2Fe-2S iron-sulfur protein</fullName>
        <ecNumber evidence="1">1.-.-.-</ecNumber>
    </submittedName>
</protein>
<evidence type="ECO:0000313" key="2">
    <source>
        <dbReference type="Proteomes" id="UP000320421"/>
    </source>
</evidence>
<dbReference type="InterPro" id="IPR036866">
    <property type="entry name" value="RibonucZ/Hydroxyglut_hydro"/>
</dbReference>
<accession>A0A517PX07</accession>
<dbReference type="OrthoDB" id="3204284at2"/>
<sequence length="456" mass="52979">MGTTLHFINHASVIIEYNDGQNQQMVMTDPWFQQPAFGSWLPNPPTAFHPALLASLSYDHPNFSFLISHGHDDHFDDQWLKLFNKDIRIFTANYDAPSVRNRLKALGFHNVVEVTPELSVHDLFRIRCFINTDVSNDDSLYMITTPDSCIVHANDLWYPLKDEAVSIIKEEIATVPEGRSVYMSQSNSASGYPMTYPQIEDRSQILMEKVTKMTTQGLRNAKTVDAKYFLGYAGYSSIFVKGKEEYLDKAIFPSPHWMRSHYQELIDELGVEMLDMLPGDRFDFSEVQQNLWSKYSQDASIKNCTIDYYKQYDIINQCDTYHLTESLDKEEMVEKLEGFLTGFDQFVQRYLERKEFEKTIVGKVFTIEVEDMDITRSVKIGEGLVETDDFNKKMRVTPEVMTAILNKQILFENTSTGYEANFFREPLETYNRDFIVYLTMYSYVYKKSKDRATSTV</sequence>
<gene>
    <name evidence="1" type="ORF">HG66A1_57240</name>
</gene>
<dbReference type="EMBL" id="CP036266">
    <property type="protein sequence ID" value="QDT23899.1"/>
    <property type="molecule type" value="Genomic_DNA"/>
</dbReference>
<dbReference type="Gene3D" id="3.60.15.10">
    <property type="entry name" value="Ribonuclease Z/Hydroxyacylglutathione hydrolase-like"/>
    <property type="match status" value="1"/>
</dbReference>
<proteinExistence type="predicted"/>
<keyword evidence="1" id="KW-0560">Oxidoreductase</keyword>
<keyword evidence="2" id="KW-1185">Reference proteome</keyword>
<dbReference type="RefSeq" id="WP_145191985.1">
    <property type="nucleotide sequence ID" value="NZ_CP036266.1"/>
</dbReference>
<name>A0A517PX07_9PLAN</name>
<reference evidence="1 2" key="1">
    <citation type="submission" date="2019-02" db="EMBL/GenBank/DDBJ databases">
        <title>Deep-cultivation of Planctomycetes and their phenomic and genomic characterization uncovers novel biology.</title>
        <authorList>
            <person name="Wiegand S."/>
            <person name="Jogler M."/>
            <person name="Boedeker C."/>
            <person name="Pinto D."/>
            <person name="Vollmers J."/>
            <person name="Rivas-Marin E."/>
            <person name="Kohn T."/>
            <person name="Peeters S.H."/>
            <person name="Heuer A."/>
            <person name="Rast P."/>
            <person name="Oberbeckmann S."/>
            <person name="Bunk B."/>
            <person name="Jeske O."/>
            <person name="Meyerdierks A."/>
            <person name="Storesund J.E."/>
            <person name="Kallscheuer N."/>
            <person name="Luecker S."/>
            <person name="Lage O.M."/>
            <person name="Pohl T."/>
            <person name="Merkel B.J."/>
            <person name="Hornburger P."/>
            <person name="Mueller R.-W."/>
            <person name="Bruemmer F."/>
            <person name="Labrenz M."/>
            <person name="Spormann A.M."/>
            <person name="Op den Camp H."/>
            <person name="Overmann J."/>
            <person name="Amann R."/>
            <person name="Jetten M.S.M."/>
            <person name="Mascher T."/>
            <person name="Medema M.H."/>
            <person name="Devos D.P."/>
            <person name="Kaster A.-K."/>
            <person name="Ovreas L."/>
            <person name="Rohde M."/>
            <person name="Galperin M.Y."/>
            <person name="Jogler C."/>
        </authorList>
    </citation>
    <scope>NUCLEOTIDE SEQUENCE [LARGE SCALE GENOMIC DNA]</scope>
    <source>
        <strain evidence="1 2">HG66A1</strain>
    </source>
</reference>
<dbReference type="EC" id="1.-.-.-" evidence="1"/>
<dbReference type="AlphaFoldDB" id="A0A517PX07"/>
<evidence type="ECO:0000313" key="1">
    <source>
        <dbReference type="EMBL" id="QDT23899.1"/>
    </source>
</evidence>
<organism evidence="1 2">
    <name type="scientific">Gimesia chilikensis</name>
    <dbReference type="NCBI Taxonomy" id="2605989"/>
    <lineage>
        <taxon>Bacteria</taxon>
        <taxon>Pseudomonadati</taxon>
        <taxon>Planctomycetota</taxon>
        <taxon>Planctomycetia</taxon>
        <taxon>Planctomycetales</taxon>
        <taxon>Planctomycetaceae</taxon>
        <taxon>Gimesia</taxon>
    </lineage>
</organism>
<dbReference type="Proteomes" id="UP000320421">
    <property type="component" value="Chromosome"/>
</dbReference>
<dbReference type="SUPFAM" id="SSF56281">
    <property type="entry name" value="Metallo-hydrolase/oxidoreductase"/>
    <property type="match status" value="1"/>
</dbReference>